<evidence type="ECO:0000313" key="2">
    <source>
        <dbReference type="Proteomes" id="UP000002402"/>
    </source>
</evidence>
<dbReference type="HOGENOM" id="CLU_595447_0_0_7"/>
<dbReference type="Proteomes" id="UP000002402">
    <property type="component" value="Chromosome"/>
</dbReference>
<dbReference type="GeneID" id="41358572"/>
<protein>
    <submittedName>
        <fullName evidence="1">Uncharacterized protein</fullName>
    </submittedName>
</protein>
<sequence length="491" mass="51343">MRRGAWATVRARAPASPSLTAWEPGCSHGDMLSSLVLAATLATAPAPRAAASAQTLVHVPKVDALTGLAAFLERAGQHAALLRPSAWRTELHPFLAVDPTRPQSLSELGLDPAGPATVSMRKDGRVSCMRVADAKVFQAKAAEAITAAGGAEAKPTTRGGVTTVHVDRDMGGSMGYALKGKEVCAFGAIERGGADLLKESVRLVGKAPARDARLGKVPGVAFVVSGNTVVGLDGTANALQVDGVTTKLQLPVFQARGTSPYAAMNSEGLLSSRASISPMGVFQTVDTMRSTLQVLCPTCPKEQMVSMAKAVTKQLTGHMLVNMDHVQVRGSLRAMSTRFFAVRQAVAAEVTNVEAVKAALAPLGKFPDVLVLEDGWKLPLKGGNVFVRIKGKQLVLGNDESVTQATLAALTETGTKTEHPVDFALDPKRVARGLAQISLTDILADEVLAALFAASSELGPLLARSERITGWMDAAPGGAHRVSLTWPLPPQ</sequence>
<accession>Q1DD93</accession>
<dbReference type="KEGG" id="mxa:MXAN_1120"/>
<dbReference type="OrthoDB" id="5379303at2"/>
<name>Q1DD93_MYXXD</name>
<dbReference type="STRING" id="246197.MXAN_1120"/>
<keyword evidence="2" id="KW-1185">Reference proteome</keyword>
<dbReference type="EnsemblBacteria" id="ABF89802">
    <property type="protein sequence ID" value="ABF89802"/>
    <property type="gene ID" value="MXAN_1120"/>
</dbReference>
<dbReference type="EMBL" id="CP000113">
    <property type="protein sequence ID" value="ABF89802.1"/>
    <property type="molecule type" value="Genomic_DNA"/>
</dbReference>
<dbReference type="RefSeq" id="WP_011551240.1">
    <property type="nucleotide sequence ID" value="NC_008095.1"/>
</dbReference>
<dbReference type="AlphaFoldDB" id="Q1DD93"/>
<reference evidence="1 2" key="1">
    <citation type="journal article" date="2006" name="Proc. Natl. Acad. Sci. U.S.A.">
        <title>Evolution of sensory complexity recorded in a myxobacterial genome.</title>
        <authorList>
            <person name="Goldman B.S."/>
            <person name="Nierman W.C."/>
            <person name="Kaiser D."/>
            <person name="Slater S.C."/>
            <person name="Durkin A.S."/>
            <person name="Eisen J.A."/>
            <person name="Ronning C.M."/>
            <person name="Barbazuk W.B."/>
            <person name="Blanchard M."/>
            <person name="Field C."/>
            <person name="Halling C."/>
            <person name="Hinkle G."/>
            <person name="Iartchuk O."/>
            <person name="Kim H.S."/>
            <person name="Mackenzie C."/>
            <person name="Madupu R."/>
            <person name="Miller N."/>
            <person name="Shvartsbeyn A."/>
            <person name="Sullivan S.A."/>
            <person name="Vaudin M."/>
            <person name="Wiegand R."/>
            <person name="Kaplan H.B."/>
        </authorList>
    </citation>
    <scope>NUCLEOTIDE SEQUENCE [LARGE SCALE GENOMIC DNA]</scope>
    <source>
        <strain evidence="2">DK1622</strain>
    </source>
</reference>
<evidence type="ECO:0000313" key="1">
    <source>
        <dbReference type="EMBL" id="ABF89802.1"/>
    </source>
</evidence>
<proteinExistence type="predicted"/>
<gene>
    <name evidence="1" type="ordered locus">MXAN_1120</name>
</gene>
<organism evidence="1 2">
    <name type="scientific">Myxococcus xanthus (strain DK1622)</name>
    <dbReference type="NCBI Taxonomy" id="246197"/>
    <lineage>
        <taxon>Bacteria</taxon>
        <taxon>Pseudomonadati</taxon>
        <taxon>Myxococcota</taxon>
        <taxon>Myxococcia</taxon>
        <taxon>Myxococcales</taxon>
        <taxon>Cystobacterineae</taxon>
        <taxon>Myxococcaceae</taxon>
        <taxon>Myxococcus</taxon>
    </lineage>
</organism>